<evidence type="ECO:0000313" key="2">
    <source>
        <dbReference type="EMBL" id="KAG7284757.1"/>
    </source>
</evidence>
<dbReference type="AlphaFoldDB" id="A0AAD4ENY4"/>
<accession>A0AAD4ENY4</accession>
<dbReference type="Proteomes" id="UP001197093">
    <property type="component" value="Unassembled WGS sequence"/>
</dbReference>
<feature type="signal peptide" evidence="1">
    <location>
        <begin position="1"/>
        <end position="15"/>
    </location>
</feature>
<organism evidence="2 3">
    <name type="scientific">Staphylotrichum longicolle</name>
    <dbReference type="NCBI Taxonomy" id="669026"/>
    <lineage>
        <taxon>Eukaryota</taxon>
        <taxon>Fungi</taxon>
        <taxon>Dikarya</taxon>
        <taxon>Ascomycota</taxon>
        <taxon>Pezizomycotina</taxon>
        <taxon>Sordariomycetes</taxon>
        <taxon>Sordariomycetidae</taxon>
        <taxon>Sordariales</taxon>
        <taxon>Chaetomiaceae</taxon>
        <taxon>Staphylotrichum</taxon>
    </lineage>
</organism>
<reference evidence="2" key="1">
    <citation type="submission" date="2023-02" db="EMBL/GenBank/DDBJ databases">
        <authorList>
            <person name="Palmer J.M."/>
        </authorList>
    </citation>
    <scope>NUCLEOTIDE SEQUENCE</scope>
    <source>
        <strain evidence="2">FW57</strain>
    </source>
</reference>
<evidence type="ECO:0000313" key="3">
    <source>
        <dbReference type="Proteomes" id="UP001197093"/>
    </source>
</evidence>
<sequence length="343" mass="36622">MLFTLLVGGLPLVAGVATGAVQRRASPSVLVSLFRDKTTNENSIIVTDESRARTYGHSCAATLALGALNVTYDVDQHGSGTLQLGSKTYTVHSDPGVSGGVECGAIYDDTELHVECVAPWPAGIELVELPAAATDSCFDDHLTRRAAFGLGEDSRDVQVGELLSRNVEPRGPGAHARRQAGSGGTFNCNPTQTSRLVGNGNPHQNYHHIQLSQNAECKSASQCSAGYEQSKSYSIGWSATAGVPWISGGFAVQTSWTTGNNYECQAGKNQKVCIKYRTAMTAYTVQKGWRYPCTAQTQWESQNIIIWSPNKNNKGGAYYCATGSACTFQGDWKLVKEGRAGGP</sequence>
<proteinExistence type="predicted"/>
<protein>
    <submittedName>
        <fullName evidence="2">Uncharacterized protein</fullName>
    </submittedName>
</protein>
<evidence type="ECO:0000256" key="1">
    <source>
        <dbReference type="SAM" id="SignalP"/>
    </source>
</evidence>
<comment type="caution">
    <text evidence="2">The sequence shown here is derived from an EMBL/GenBank/DDBJ whole genome shotgun (WGS) entry which is preliminary data.</text>
</comment>
<dbReference type="EMBL" id="JAHCVI010000005">
    <property type="protein sequence ID" value="KAG7284757.1"/>
    <property type="molecule type" value="Genomic_DNA"/>
</dbReference>
<name>A0AAD4ENY4_9PEZI</name>
<keyword evidence="1" id="KW-0732">Signal</keyword>
<gene>
    <name evidence="2" type="ORF">NEMBOFW57_009368</name>
</gene>
<keyword evidence="3" id="KW-1185">Reference proteome</keyword>
<feature type="chain" id="PRO_5042022587" evidence="1">
    <location>
        <begin position="16"/>
        <end position="343"/>
    </location>
</feature>